<dbReference type="Pfam" id="PF07804">
    <property type="entry name" value="HipA_C"/>
    <property type="match status" value="1"/>
</dbReference>
<keyword evidence="7" id="KW-1185">Reference proteome</keyword>
<evidence type="ECO:0000313" key="7">
    <source>
        <dbReference type="Proteomes" id="UP000037507"/>
    </source>
</evidence>
<dbReference type="GO" id="GO:0004674">
    <property type="term" value="F:protein serine/threonine kinase activity"/>
    <property type="evidence" value="ECO:0007669"/>
    <property type="project" value="TreeGrafter"/>
</dbReference>
<evidence type="ECO:0008006" key="8">
    <source>
        <dbReference type="Google" id="ProtNLM"/>
    </source>
</evidence>
<protein>
    <recommendedName>
        <fullName evidence="8">Phosphatidylinositol kinase</fullName>
    </recommendedName>
</protein>
<dbReference type="EMBL" id="LFYT02000017">
    <property type="protein sequence ID" value="PVE42214.1"/>
    <property type="molecule type" value="Genomic_DNA"/>
</dbReference>
<evidence type="ECO:0000256" key="1">
    <source>
        <dbReference type="ARBA" id="ARBA00010164"/>
    </source>
</evidence>
<dbReference type="OrthoDB" id="9805913at2"/>
<evidence type="ECO:0000259" key="4">
    <source>
        <dbReference type="Pfam" id="PF07804"/>
    </source>
</evidence>
<organism evidence="6 7">
    <name type="scientific">Limnohabitans planktonicus II-D5</name>
    <dbReference type="NCBI Taxonomy" id="1293045"/>
    <lineage>
        <taxon>Bacteria</taxon>
        <taxon>Pseudomonadati</taxon>
        <taxon>Pseudomonadota</taxon>
        <taxon>Betaproteobacteria</taxon>
        <taxon>Burkholderiales</taxon>
        <taxon>Comamonadaceae</taxon>
        <taxon>Limnohabitans</taxon>
    </lineage>
</organism>
<keyword evidence="3" id="KW-0418">Kinase</keyword>
<sequence>MSYLPQDSMSLWWLGAASPVRVGTLSLQDQRRKVALSYDPAWIASPQGFALSEDLPLRPGLNMPAERDTAAGAVDDARPDQWGERVIRLIERPARLSLLEYLYFAGDDRFGVLGVSLQAQTYVPAPTAPMPTFEGLADMHRAVQRVMAGEVVSEQQRRLLQPGVSMGGAGPKSLMQMDGASWVVKFSEGGELDSPLIEYASLQMARLCGIHTADTLALSLPQGHAVAIKRFDRRGTQRLHVLSAHVALRAAGEAMGYPELAQLIRRLGHPDQVRAQQQELFRRMVFNILIDNTDDHEKNHALVRGEDGHYALSPAYDVLPAAQGLGYQQMRVGAQGHESSIDNALSEARAFGLTQAQARQTVAQIASQVAQWKVLFKSLNVRDADMDLLAQYLDGARLSEQRDLKNA</sequence>
<evidence type="ECO:0000256" key="3">
    <source>
        <dbReference type="ARBA" id="ARBA00022777"/>
    </source>
</evidence>
<dbReference type="AlphaFoldDB" id="A0A2T7UC35"/>
<dbReference type="STRING" id="1293045.H663_12110"/>
<feature type="domain" description="HipA-like C-terminal" evidence="4">
    <location>
        <begin position="165"/>
        <end position="371"/>
    </location>
</feature>
<dbReference type="Proteomes" id="UP000037507">
    <property type="component" value="Unassembled WGS sequence"/>
</dbReference>
<dbReference type="GO" id="GO:0005829">
    <property type="term" value="C:cytosol"/>
    <property type="evidence" value="ECO:0007669"/>
    <property type="project" value="TreeGrafter"/>
</dbReference>
<gene>
    <name evidence="6" type="ORF">H663_013120</name>
</gene>
<keyword evidence="2" id="KW-0808">Transferase</keyword>
<dbReference type="RefSeq" id="WP_053173331.1">
    <property type="nucleotide sequence ID" value="NZ_LFYT02000017.1"/>
</dbReference>
<feature type="domain" description="HipA N-terminal subdomain 1" evidence="5">
    <location>
        <begin position="20"/>
        <end position="114"/>
    </location>
</feature>
<evidence type="ECO:0000259" key="5">
    <source>
        <dbReference type="Pfam" id="PF13657"/>
    </source>
</evidence>
<dbReference type="PANTHER" id="PTHR37419">
    <property type="entry name" value="SERINE/THREONINE-PROTEIN KINASE TOXIN HIPA"/>
    <property type="match status" value="1"/>
</dbReference>
<name>A0A2T7UC35_9BURK</name>
<dbReference type="Gene3D" id="1.10.1070.20">
    <property type="match status" value="1"/>
</dbReference>
<dbReference type="InterPro" id="IPR012893">
    <property type="entry name" value="HipA-like_C"/>
</dbReference>
<comment type="similarity">
    <text evidence="1">Belongs to the HipA Ser/Thr kinase family.</text>
</comment>
<dbReference type="Pfam" id="PF13657">
    <property type="entry name" value="Couple_hipA"/>
    <property type="match status" value="1"/>
</dbReference>
<proteinExistence type="inferred from homology"/>
<dbReference type="InterPro" id="IPR017508">
    <property type="entry name" value="HipA_N1"/>
</dbReference>
<reference evidence="6" key="1">
    <citation type="submission" date="2017-04" db="EMBL/GenBank/DDBJ databases">
        <title>Unexpected and diverse lifestyles within the genus Limnohabitans.</title>
        <authorList>
            <person name="Kasalicky V."/>
            <person name="Mehrshad M."/>
            <person name="Andrei S.-A."/>
            <person name="Salcher M."/>
            <person name="Kratochvilova H."/>
            <person name="Simek K."/>
            <person name="Ghai R."/>
        </authorList>
    </citation>
    <scope>NUCLEOTIDE SEQUENCE [LARGE SCALE GENOMIC DNA]</scope>
    <source>
        <strain evidence="6">II-D5</strain>
    </source>
</reference>
<evidence type="ECO:0000256" key="2">
    <source>
        <dbReference type="ARBA" id="ARBA00022679"/>
    </source>
</evidence>
<accession>A0A2T7UC35</accession>
<comment type="caution">
    <text evidence="6">The sequence shown here is derived from an EMBL/GenBank/DDBJ whole genome shotgun (WGS) entry which is preliminary data.</text>
</comment>
<dbReference type="PANTHER" id="PTHR37419:SF8">
    <property type="entry name" value="TOXIN YJJJ"/>
    <property type="match status" value="1"/>
</dbReference>
<dbReference type="InterPro" id="IPR052028">
    <property type="entry name" value="HipA_Ser/Thr_kinase"/>
</dbReference>
<evidence type="ECO:0000313" key="6">
    <source>
        <dbReference type="EMBL" id="PVE42214.1"/>
    </source>
</evidence>